<feature type="transmembrane region" description="Helical" evidence="1">
    <location>
        <begin position="77"/>
        <end position="101"/>
    </location>
</feature>
<dbReference type="Proteomes" id="UP000292544">
    <property type="component" value="Unassembled WGS sequence"/>
</dbReference>
<dbReference type="RefSeq" id="WP_130566201.1">
    <property type="nucleotide sequence ID" value="NZ_SHLY01000002.1"/>
</dbReference>
<dbReference type="InterPro" id="IPR021516">
    <property type="entry name" value="DUF3179"/>
</dbReference>
<accession>A0ABY1WQF8</accession>
<protein>
    <submittedName>
        <fullName evidence="2">DUF3179 domain-containing protein</fullName>
    </submittedName>
</protein>
<keyword evidence="1" id="KW-0472">Membrane</keyword>
<feature type="transmembrane region" description="Helical" evidence="1">
    <location>
        <begin position="9"/>
        <end position="29"/>
    </location>
</feature>
<gene>
    <name evidence="2" type="ORF">EXY25_06770</name>
</gene>
<keyword evidence="3" id="KW-1185">Reference proteome</keyword>
<keyword evidence="1" id="KW-0812">Transmembrane</keyword>
<proteinExistence type="predicted"/>
<name>A0ABY1WQF8_9GAMM</name>
<organism evidence="2 3">
    <name type="scientific">Corallincola spongiicola</name>
    <dbReference type="NCBI Taxonomy" id="2520508"/>
    <lineage>
        <taxon>Bacteria</taxon>
        <taxon>Pseudomonadati</taxon>
        <taxon>Pseudomonadota</taxon>
        <taxon>Gammaproteobacteria</taxon>
        <taxon>Alteromonadales</taxon>
        <taxon>Psychromonadaceae</taxon>
        <taxon>Corallincola</taxon>
    </lineage>
</organism>
<evidence type="ECO:0000256" key="1">
    <source>
        <dbReference type="SAM" id="Phobius"/>
    </source>
</evidence>
<dbReference type="Pfam" id="PF11376">
    <property type="entry name" value="DUF3179"/>
    <property type="match status" value="1"/>
</dbReference>
<keyword evidence="1" id="KW-1133">Transmembrane helix</keyword>
<dbReference type="EMBL" id="SHLY01000002">
    <property type="protein sequence ID" value="TAA46952.1"/>
    <property type="molecule type" value="Genomic_DNA"/>
</dbReference>
<reference evidence="3" key="1">
    <citation type="submission" date="2019-02" db="EMBL/GenBank/DDBJ databases">
        <title>Draft genome sequence of Muricauda sp. 176CP4-71.</title>
        <authorList>
            <person name="Park J.-S."/>
        </authorList>
    </citation>
    <scope>NUCLEOTIDE SEQUENCE [LARGE SCALE GENOMIC DNA]</scope>
    <source>
        <strain evidence="3">176GS2-150</strain>
    </source>
</reference>
<feature type="transmembrane region" description="Helical" evidence="1">
    <location>
        <begin position="49"/>
        <end position="65"/>
    </location>
</feature>
<evidence type="ECO:0000313" key="3">
    <source>
        <dbReference type="Proteomes" id="UP000292544"/>
    </source>
</evidence>
<comment type="caution">
    <text evidence="2">The sequence shown here is derived from an EMBL/GenBank/DDBJ whole genome shotgun (WGS) entry which is preliminary data.</text>
</comment>
<sequence>MNTAKTQRIWFRIVAFVTAAFSIFSAVLMTEPGQSLDLPREWIVTYYQYRWWFIGLNLAMMGYLWHLHCRYKMWTKFWMTMATSGVLVCIIAANFLLAAFFPSYQHTANYVSVIEADVIINDEDIVYAVEINGDVRGFPRKHLEIPHIAGDNIGGKEVTMTFCALSNLPVVIEQDLGQGESDIGILIQTNNNLVMVDRQSGDLIQQVTMTSEFGKTSPVEHPNTMMTWADFKEFYPHGTVFIYGFDRALDDFLLTLFEQPMKNQFSEEHGPIFPTLDMKDERVGFKEQVWGYRGDKKEIAFTLDFVKSQPTYEFEFEGQPMVLVYDEQRSITNLFSRTIDSQTVSVDSLGTIDIHGNTALGRLEQIPMLNGIFWMVWSHWFPHTEVMN</sequence>
<evidence type="ECO:0000313" key="2">
    <source>
        <dbReference type="EMBL" id="TAA46952.1"/>
    </source>
</evidence>